<sequence length="117" mass="12598">MKTLLISMTITSCTLVAGLVGAATWVPALASGGAVVHEPPARTERPVIVAVEGDKANGFGISYSDGTALYPPTDSEASAECGEYDRWADRLRCRTEVRVWYRDLGELKRALAYAHAQ</sequence>
<name>A0A1I3H992_9ACTN</name>
<accession>A0A1I3H992</accession>
<keyword evidence="2" id="KW-1185">Reference proteome</keyword>
<evidence type="ECO:0000313" key="2">
    <source>
        <dbReference type="Proteomes" id="UP000198649"/>
    </source>
</evidence>
<evidence type="ECO:0000313" key="1">
    <source>
        <dbReference type="EMBL" id="SFI32305.1"/>
    </source>
</evidence>
<proteinExistence type="predicted"/>
<gene>
    <name evidence="1" type="ORF">SAMN05216561_10786</name>
</gene>
<dbReference type="AlphaFoldDB" id="A0A1I3H992"/>
<reference evidence="1 2" key="1">
    <citation type="submission" date="2016-10" db="EMBL/GenBank/DDBJ databases">
        <authorList>
            <person name="de Groot N.N."/>
        </authorList>
    </citation>
    <scope>NUCLEOTIDE SEQUENCE [LARGE SCALE GENOMIC DNA]</scope>
    <source>
        <strain evidence="1 2">CGMCC 1.11156</strain>
    </source>
</reference>
<dbReference type="RefSeq" id="WP_091112841.1">
    <property type="nucleotide sequence ID" value="NZ_BKAF01000008.1"/>
</dbReference>
<organism evidence="1 2">
    <name type="scientific">Nocardioides psychrotolerans</name>
    <dbReference type="NCBI Taxonomy" id="1005945"/>
    <lineage>
        <taxon>Bacteria</taxon>
        <taxon>Bacillati</taxon>
        <taxon>Actinomycetota</taxon>
        <taxon>Actinomycetes</taxon>
        <taxon>Propionibacteriales</taxon>
        <taxon>Nocardioidaceae</taxon>
        <taxon>Nocardioides</taxon>
    </lineage>
</organism>
<dbReference type="EMBL" id="FOQG01000007">
    <property type="protein sequence ID" value="SFI32305.1"/>
    <property type="molecule type" value="Genomic_DNA"/>
</dbReference>
<dbReference type="OrthoDB" id="3789473at2"/>
<protein>
    <submittedName>
        <fullName evidence="1">Uncharacterized protein</fullName>
    </submittedName>
</protein>
<dbReference type="STRING" id="1005945.SAMN05216561_10786"/>
<dbReference type="Proteomes" id="UP000198649">
    <property type="component" value="Unassembled WGS sequence"/>
</dbReference>